<keyword evidence="2" id="KW-1185">Reference proteome</keyword>
<comment type="caution">
    <text evidence="1">The sequence shown here is derived from an EMBL/GenBank/DDBJ whole genome shotgun (WGS) entry which is preliminary data.</text>
</comment>
<sequence length="403" mass="45008">MKDSYAHAVRSGDASRMGDRQQTIVLSYEAEKNDLLRMHKAFIGVVVTTGMTYNIQKVFHAQGYFGVKATPLGSNLILLEGREDGEMEALMEDAKDSLNQWFKEIRPWNPKDVDVARLVWLHDVTSKKLTMDVARILIRTSCQKPVDEFFDVKVNGEIFHMRLIEDSNGPMRLNLPQPQGKDGRDSVRVLTEDEEDETEEEEEEEEDVRRMLTVADEFERESKGGGENLLALYYTVNANNTTLMEVDHVIVTIFLRETGEENSNHSINLDTNLNSGRVISENLNSKRGYVVLEGGEEMVDSLIVKDGKLMGREEGVGEPTFSVLPKQNVMRVTGRRGSTSVDLGQLHNSNNQLGCVSGDAGELRGGVYSDGPRAVYNKLNSGPSMTKTPQKKKENATTEGDVC</sequence>
<protein>
    <submittedName>
        <fullName evidence="1">Uncharacterized protein</fullName>
    </submittedName>
</protein>
<accession>A0ACB0J0B3</accession>
<name>A0ACB0J0B3_TRIPR</name>
<evidence type="ECO:0000313" key="2">
    <source>
        <dbReference type="Proteomes" id="UP001177021"/>
    </source>
</evidence>
<evidence type="ECO:0000313" key="1">
    <source>
        <dbReference type="EMBL" id="CAJ2637223.1"/>
    </source>
</evidence>
<organism evidence="1 2">
    <name type="scientific">Trifolium pratense</name>
    <name type="common">Red clover</name>
    <dbReference type="NCBI Taxonomy" id="57577"/>
    <lineage>
        <taxon>Eukaryota</taxon>
        <taxon>Viridiplantae</taxon>
        <taxon>Streptophyta</taxon>
        <taxon>Embryophyta</taxon>
        <taxon>Tracheophyta</taxon>
        <taxon>Spermatophyta</taxon>
        <taxon>Magnoliopsida</taxon>
        <taxon>eudicotyledons</taxon>
        <taxon>Gunneridae</taxon>
        <taxon>Pentapetalae</taxon>
        <taxon>rosids</taxon>
        <taxon>fabids</taxon>
        <taxon>Fabales</taxon>
        <taxon>Fabaceae</taxon>
        <taxon>Papilionoideae</taxon>
        <taxon>50 kb inversion clade</taxon>
        <taxon>NPAAA clade</taxon>
        <taxon>Hologalegina</taxon>
        <taxon>IRL clade</taxon>
        <taxon>Trifolieae</taxon>
        <taxon>Trifolium</taxon>
    </lineage>
</organism>
<dbReference type="Proteomes" id="UP001177021">
    <property type="component" value="Unassembled WGS sequence"/>
</dbReference>
<proteinExistence type="predicted"/>
<reference evidence="1" key="1">
    <citation type="submission" date="2023-10" db="EMBL/GenBank/DDBJ databases">
        <authorList>
            <person name="Rodriguez Cubillos JULIANA M."/>
            <person name="De Vega J."/>
        </authorList>
    </citation>
    <scope>NUCLEOTIDE SEQUENCE</scope>
</reference>
<gene>
    <name evidence="1" type="ORF">MILVUS5_LOCUS7603</name>
</gene>
<dbReference type="EMBL" id="CASHSV030000013">
    <property type="protein sequence ID" value="CAJ2637223.1"/>
    <property type="molecule type" value="Genomic_DNA"/>
</dbReference>